<evidence type="ECO:0000313" key="14">
    <source>
        <dbReference type="EMBL" id="HIQ77766.1"/>
    </source>
</evidence>
<dbReference type="InterPro" id="IPR023198">
    <property type="entry name" value="PGP-like_dom2"/>
</dbReference>
<feature type="binding site" evidence="11">
    <location>
        <position position="145"/>
    </location>
    <ligand>
        <name>substrate</name>
    </ligand>
</feature>
<dbReference type="EMBL" id="DVGA01000011">
    <property type="protein sequence ID" value="HIQ77766.1"/>
    <property type="molecule type" value="Genomic_DNA"/>
</dbReference>
<keyword evidence="3 12" id="KW-0479">Metal-binding</keyword>
<dbReference type="SUPFAM" id="SSF56784">
    <property type="entry name" value="HAD-like"/>
    <property type="match status" value="1"/>
</dbReference>
<dbReference type="GO" id="GO:0008801">
    <property type="term" value="F:beta-phosphoglucomutase activity"/>
    <property type="evidence" value="ECO:0007669"/>
    <property type="project" value="UniProtKB-EC"/>
</dbReference>
<feature type="binding site" evidence="12">
    <location>
        <position position="169"/>
    </location>
    <ligand>
        <name>Mg(2+)</name>
        <dbReference type="ChEBI" id="CHEBI:18420"/>
    </ligand>
</feature>
<dbReference type="PANTHER" id="PTHR46193">
    <property type="entry name" value="6-PHOSPHOGLUCONATE PHOSPHATASE"/>
    <property type="match status" value="1"/>
</dbReference>
<evidence type="ECO:0000256" key="9">
    <source>
        <dbReference type="ARBA" id="ARBA00044991"/>
    </source>
</evidence>
<evidence type="ECO:0000256" key="1">
    <source>
        <dbReference type="ARBA" id="ARBA00006171"/>
    </source>
</evidence>
<feature type="binding site" evidence="11">
    <location>
        <begin position="9"/>
        <end position="11"/>
    </location>
    <ligand>
        <name>substrate</name>
    </ligand>
</feature>
<dbReference type="PRINTS" id="PR00413">
    <property type="entry name" value="HADHALOGNASE"/>
</dbReference>
<dbReference type="EC" id="5.4.2.6" evidence="8"/>
<dbReference type="Proteomes" id="UP000824262">
    <property type="component" value="Unassembled WGS sequence"/>
</dbReference>
<evidence type="ECO:0000256" key="6">
    <source>
        <dbReference type="ARBA" id="ARBA00023277"/>
    </source>
</evidence>
<dbReference type="NCBIfam" id="TIGR01509">
    <property type="entry name" value="HAD-SF-IA-v3"/>
    <property type="match status" value="1"/>
</dbReference>
<evidence type="ECO:0000256" key="10">
    <source>
        <dbReference type="PIRSR" id="PIRSR610972-1"/>
    </source>
</evidence>
<evidence type="ECO:0000313" key="15">
    <source>
        <dbReference type="Proteomes" id="UP000824262"/>
    </source>
</evidence>
<dbReference type="InterPro" id="IPR036412">
    <property type="entry name" value="HAD-like_sf"/>
</dbReference>
<comment type="catalytic activity">
    <reaction evidence="7">
        <text>beta-D-glucose 1-phosphate = beta-D-glucose 6-phosphate</text>
        <dbReference type="Rhea" id="RHEA:20113"/>
        <dbReference type="ChEBI" id="CHEBI:57684"/>
        <dbReference type="ChEBI" id="CHEBI:58247"/>
        <dbReference type="EC" id="5.4.2.6"/>
    </reaction>
</comment>
<dbReference type="NCBIfam" id="TIGR02009">
    <property type="entry name" value="PGMB-YQAB-SF"/>
    <property type="match status" value="1"/>
</dbReference>
<evidence type="ECO:0000256" key="7">
    <source>
        <dbReference type="ARBA" id="ARBA00044926"/>
    </source>
</evidence>
<evidence type="ECO:0000256" key="2">
    <source>
        <dbReference type="ARBA" id="ARBA00022553"/>
    </source>
</evidence>
<evidence type="ECO:0000256" key="4">
    <source>
        <dbReference type="ARBA" id="ARBA00022842"/>
    </source>
</evidence>
<dbReference type="PANTHER" id="PTHR46193:SF18">
    <property type="entry name" value="HEXITOL PHOSPHATASE B"/>
    <property type="match status" value="1"/>
</dbReference>
<feature type="binding site" evidence="12">
    <location>
        <position position="11"/>
    </location>
    <ligand>
        <name>Mg(2+)</name>
        <dbReference type="ChEBI" id="CHEBI:18420"/>
    </ligand>
</feature>
<reference evidence="14" key="2">
    <citation type="journal article" date="2021" name="PeerJ">
        <title>Extensive microbial diversity within the chicken gut microbiome revealed by metagenomics and culture.</title>
        <authorList>
            <person name="Gilroy R."/>
            <person name="Ravi A."/>
            <person name="Getino M."/>
            <person name="Pursley I."/>
            <person name="Horton D.L."/>
            <person name="Alikhan N.F."/>
            <person name="Baker D."/>
            <person name="Gharbi K."/>
            <person name="Hall N."/>
            <person name="Watson M."/>
            <person name="Adriaenssens E.M."/>
            <person name="Foster-Nyarko E."/>
            <person name="Jarju S."/>
            <person name="Secka A."/>
            <person name="Antonio M."/>
            <person name="Oren A."/>
            <person name="Chaudhuri R.R."/>
            <person name="La Ragione R."/>
            <person name="Hildebrand F."/>
            <person name="Pallen M.J."/>
        </authorList>
    </citation>
    <scope>NUCLEOTIDE SEQUENCE</scope>
    <source>
        <strain evidence="14">ChiBcolR7-354</strain>
    </source>
</reference>
<feature type="binding site" evidence="12">
    <location>
        <position position="170"/>
    </location>
    <ligand>
        <name>Mg(2+)</name>
        <dbReference type="ChEBI" id="CHEBI:18420"/>
    </ligand>
</feature>
<dbReference type="InterPro" id="IPR006439">
    <property type="entry name" value="HAD-SF_hydro_IA"/>
</dbReference>
<proteinExistence type="inferred from homology"/>
<feature type="binding site" evidence="11">
    <location>
        <position position="76"/>
    </location>
    <ligand>
        <name>substrate</name>
    </ligand>
</feature>
<keyword evidence="4 12" id="KW-0460">Magnesium</keyword>
<evidence type="ECO:0000256" key="3">
    <source>
        <dbReference type="ARBA" id="ARBA00022723"/>
    </source>
</evidence>
<comment type="caution">
    <text evidence="14">The sequence shown here is derived from an EMBL/GenBank/DDBJ whole genome shotgun (WGS) entry which is preliminary data.</text>
</comment>
<keyword evidence="5 14" id="KW-0413">Isomerase</keyword>
<dbReference type="GO" id="GO:0005975">
    <property type="term" value="P:carbohydrate metabolic process"/>
    <property type="evidence" value="ECO:0007669"/>
    <property type="project" value="InterPro"/>
</dbReference>
<dbReference type="NCBIfam" id="TIGR01990">
    <property type="entry name" value="bPGM"/>
    <property type="match status" value="1"/>
</dbReference>
<gene>
    <name evidence="14" type="primary">pgmB</name>
    <name evidence="14" type="ORF">IAB77_00735</name>
</gene>
<dbReference type="AlphaFoldDB" id="A0A9D1CRQ9"/>
<feature type="active site" description="Proton donor/acceptor" evidence="10">
    <location>
        <position position="11"/>
    </location>
</feature>
<dbReference type="Gene3D" id="1.10.150.240">
    <property type="entry name" value="Putative phosphatase, domain 2"/>
    <property type="match status" value="1"/>
</dbReference>
<dbReference type="SFLD" id="SFLDS00003">
    <property type="entry name" value="Haloacid_Dehalogenase"/>
    <property type="match status" value="1"/>
</dbReference>
<accession>A0A9D1CRQ9</accession>
<reference evidence="14" key="1">
    <citation type="submission" date="2020-10" db="EMBL/GenBank/DDBJ databases">
        <authorList>
            <person name="Gilroy R."/>
        </authorList>
    </citation>
    <scope>NUCLEOTIDE SEQUENCE</scope>
    <source>
        <strain evidence="14">ChiBcolR7-354</strain>
    </source>
</reference>
<feature type="binding site" evidence="11">
    <location>
        <position position="25"/>
    </location>
    <ligand>
        <name>substrate</name>
    </ligand>
</feature>
<protein>
    <recommendedName>
        <fullName evidence="9">Beta-phosphoglucomutase</fullName>
        <ecNumber evidence="8">5.4.2.6</ecNumber>
    </recommendedName>
</protein>
<keyword evidence="2" id="KW-0597">Phosphoprotein</keyword>
<evidence type="ECO:0000256" key="11">
    <source>
        <dbReference type="PIRSR" id="PIRSR610972-2"/>
    </source>
</evidence>
<dbReference type="InterPro" id="IPR051600">
    <property type="entry name" value="Beta-PGM-like"/>
</dbReference>
<evidence type="ECO:0000256" key="8">
    <source>
        <dbReference type="ARBA" id="ARBA00044968"/>
    </source>
</evidence>
<evidence type="ECO:0000256" key="5">
    <source>
        <dbReference type="ARBA" id="ARBA00023235"/>
    </source>
</evidence>
<dbReference type="SFLD" id="SFLDG01129">
    <property type="entry name" value="C1.5:_HAD__Beta-PGM__Phosphata"/>
    <property type="match status" value="1"/>
</dbReference>
<feature type="site" description="Important for catalytic activity and assists the phosphoryl transfer reaction to Asp8 by balancing charge and orienting the reacting groups" evidence="13">
    <location>
        <position position="114"/>
    </location>
</feature>
<dbReference type="SFLD" id="SFLDG01135">
    <property type="entry name" value="C1.5.6:_HAD__Beta-PGM__Phospha"/>
    <property type="match status" value="1"/>
</dbReference>
<feature type="active site" description="Nucleophile" evidence="10">
    <location>
        <position position="9"/>
    </location>
</feature>
<feature type="binding site" evidence="11">
    <location>
        <begin position="114"/>
        <end position="118"/>
    </location>
    <ligand>
        <name>substrate</name>
    </ligand>
</feature>
<keyword evidence="6" id="KW-0119">Carbohydrate metabolism</keyword>
<dbReference type="InterPro" id="IPR010976">
    <property type="entry name" value="B-phosphoglucomutase_hydrolase"/>
</dbReference>
<organism evidence="14 15">
    <name type="scientific">Candidatus Scatomorpha intestinavium</name>
    <dbReference type="NCBI Taxonomy" id="2840922"/>
    <lineage>
        <taxon>Bacteria</taxon>
        <taxon>Bacillati</taxon>
        <taxon>Bacillota</taxon>
        <taxon>Clostridia</taxon>
        <taxon>Eubacteriales</taxon>
        <taxon>Candidatus Scatomorpha</taxon>
    </lineage>
</organism>
<dbReference type="InterPro" id="IPR010972">
    <property type="entry name" value="Beta-PGM"/>
</dbReference>
<comment type="cofactor">
    <cofactor evidence="12">
        <name>Mg(2+)</name>
        <dbReference type="ChEBI" id="CHEBI:18420"/>
    </cofactor>
    <text evidence="12">Binds 2 magnesium ions per subunit.</text>
</comment>
<feature type="site" description="Important for catalytic activity and assists the phosphoryl transfer reaction to Asp8 by balancing charge and orienting the reacting groups" evidence="13">
    <location>
        <position position="145"/>
    </location>
</feature>
<evidence type="ECO:0000256" key="12">
    <source>
        <dbReference type="PIRSR" id="PIRSR610972-3"/>
    </source>
</evidence>
<dbReference type="InterPro" id="IPR023214">
    <property type="entry name" value="HAD_sf"/>
</dbReference>
<dbReference type="GO" id="GO:0000287">
    <property type="term" value="F:magnesium ion binding"/>
    <property type="evidence" value="ECO:0007669"/>
    <property type="project" value="InterPro"/>
</dbReference>
<sequence>MGFDAVIFDLDGVLCRTDRYHLAAWGELASELGIELPPDAAERTRGVGRMESLELVLGPLASHLAREEKEKLAERKNRIYKEQLRRLGPQDIEPGAAEALAELRRRGLKLAVASSSRNAPLITERLGFNGWLDAVVDGSMISRSKPDPEVFHKAAELLSLPPARCAVVEDAQSGIDAARAGGFFAVAYTRPPRPLEGCCAEIHALAALPALLTQASVAQE</sequence>
<dbReference type="CDD" id="cd02598">
    <property type="entry name" value="HAD_BPGM"/>
    <property type="match status" value="1"/>
</dbReference>
<feature type="binding site" evidence="11">
    <location>
        <position position="52"/>
    </location>
    <ligand>
        <name>substrate</name>
    </ligand>
</feature>
<name>A0A9D1CRQ9_9FIRM</name>
<evidence type="ECO:0000256" key="13">
    <source>
        <dbReference type="PIRSR" id="PIRSR610972-4"/>
    </source>
</evidence>
<dbReference type="Pfam" id="PF00702">
    <property type="entry name" value="Hydrolase"/>
    <property type="match status" value="1"/>
</dbReference>
<feature type="binding site" evidence="12">
    <location>
        <position position="9"/>
    </location>
    <ligand>
        <name>Mg(2+)</name>
        <dbReference type="ChEBI" id="CHEBI:18420"/>
    </ligand>
</feature>
<comment type="similarity">
    <text evidence="1">Belongs to the HAD-like hydrolase superfamily. CbbY/CbbZ/Gph/YieH family.</text>
</comment>
<dbReference type="Gene3D" id="3.40.50.1000">
    <property type="entry name" value="HAD superfamily/HAD-like"/>
    <property type="match status" value="1"/>
</dbReference>